<feature type="region of interest" description="Disordered" evidence="1">
    <location>
        <begin position="105"/>
        <end position="207"/>
    </location>
</feature>
<protein>
    <submittedName>
        <fullName evidence="2">Uncharacterized protein</fullName>
    </submittedName>
</protein>
<proteinExistence type="predicted"/>
<feature type="region of interest" description="Disordered" evidence="1">
    <location>
        <begin position="1"/>
        <end position="78"/>
    </location>
</feature>
<feature type="non-terminal residue" evidence="2">
    <location>
        <position position="207"/>
    </location>
</feature>
<name>A0A9W6ADQ0_ASPNG</name>
<reference evidence="2" key="1">
    <citation type="submission" date="2022-07" db="EMBL/GenBank/DDBJ databases">
        <title>Taxonomy of Aspergillus series Nigri: significant species reduction supported by multi-species coalescent approaches.</title>
        <authorList>
            <person name="Bian C."/>
            <person name="Kusuya Y."/>
            <person name="Sklenar F."/>
            <person name="D'hooge E."/>
            <person name="Yaguchi T."/>
            <person name="Takahashi H."/>
            <person name="Hubka V."/>
        </authorList>
    </citation>
    <scope>NUCLEOTIDE SEQUENCE</scope>
    <source>
        <strain evidence="2">IFM 63604</strain>
    </source>
</reference>
<dbReference type="GO" id="GO:0034501">
    <property type="term" value="P:protein localization to kinetochore"/>
    <property type="evidence" value="ECO:0007669"/>
    <property type="project" value="TreeGrafter"/>
</dbReference>
<dbReference type="GO" id="GO:1990758">
    <property type="term" value="P:mitotic sister chromatid biorientation"/>
    <property type="evidence" value="ECO:0007669"/>
    <property type="project" value="TreeGrafter"/>
</dbReference>
<dbReference type="EMBL" id="BRPB01000222">
    <property type="protein sequence ID" value="GLA56061.1"/>
    <property type="molecule type" value="Genomic_DNA"/>
</dbReference>
<evidence type="ECO:0000256" key="1">
    <source>
        <dbReference type="SAM" id="MobiDB-lite"/>
    </source>
</evidence>
<comment type="caution">
    <text evidence="2">The sequence shown here is derived from an EMBL/GenBank/DDBJ whole genome shotgun (WGS) entry which is preliminary data.</text>
</comment>
<dbReference type="GO" id="GO:0000776">
    <property type="term" value="C:kinetochore"/>
    <property type="evidence" value="ECO:0007669"/>
    <property type="project" value="TreeGrafter"/>
</dbReference>
<evidence type="ECO:0000313" key="3">
    <source>
        <dbReference type="Proteomes" id="UP001144191"/>
    </source>
</evidence>
<dbReference type="AlphaFoldDB" id="A0A9W6ADQ0"/>
<dbReference type="Proteomes" id="UP001144191">
    <property type="component" value="Unassembled WGS sequence"/>
</dbReference>
<dbReference type="PANTHER" id="PTHR28260">
    <property type="entry name" value="SPINDLE POLE BODY COMPONENT SPC105"/>
    <property type="match status" value="1"/>
</dbReference>
<feature type="compositionally biased region" description="Basic and acidic residues" evidence="1">
    <location>
        <begin position="173"/>
        <end position="201"/>
    </location>
</feature>
<dbReference type="GO" id="GO:0007094">
    <property type="term" value="P:mitotic spindle assembly checkpoint signaling"/>
    <property type="evidence" value="ECO:0007669"/>
    <property type="project" value="TreeGrafter"/>
</dbReference>
<feature type="compositionally biased region" description="Low complexity" evidence="1">
    <location>
        <begin position="1"/>
        <end position="12"/>
    </location>
</feature>
<sequence>MASRSDSAGSSRPRSRRSIAHVPRSQLASTLDKENATTNISSSQPIGERPKLSAKDKKSRSKSLGPGGLDALQDSNGNRRKINLVAFKSTAAFPLKSILKPTVPVSPVRNIPTFEETRRRTPARGPPHNDGTGEAPDQGKEGLLIDFDTPAQPSGSVGDDPSNPFDSFTAASIRDEMAAVREREEKEQRERERKTILERREARRKSM</sequence>
<evidence type="ECO:0000313" key="2">
    <source>
        <dbReference type="EMBL" id="GLA56061.1"/>
    </source>
</evidence>
<organism evidence="2 3">
    <name type="scientific">Aspergillus niger</name>
    <dbReference type="NCBI Taxonomy" id="5061"/>
    <lineage>
        <taxon>Eukaryota</taxon>
        <taxon>Fungi</taxon>
        <taxon>Dikarya</taxon>
        <taxon>Ascomycota</taxon>
        <taxon>Pezizomycotina</taxon>
        <taxon>Eurotiomycetes</taxon>
        <taxon>Eurotiomycetidae</taxon>
        <taxon>Eurotiales</taxon>
        <taxon>Aspergillaceae</taxon>
        <taxon>Aspergillus</taxon>
        <taxon>Aspergillus subgen. Circumdati</taxon>
    </lineage>
</organism>
<gene>
    <name evidence="2" type="ORF">AnigIFM63604_004238</name>
</gene>
<feature type="compositionally biased region" description="Polar residues" evidence="1">
    <location>
        <begin position="36"/>
        <end position="45"/>
    </location>
</feature>
<dbReference type="PANTHER" id="PTHR28260:SF1">
    <property type="entry name" value="SPINDLE POLE BODY COMPONENT SPC105"/>
    <property type="match status" value="1"/>
</dbReference>
<accession>A0A9W6ADQ0</accession>
<dbReference type="InterPro" id="IPR033338">
    <property type="entry name" value="Spc105/Spc7"/>
</dbReference>